<dbReference type="InterPro" id="IPR006764">
    <property type="entry name" value="SAM_dep_MeTrfase_SAV2177_type"/>
</dbReference>
<comment type="caution">
    <text evidence="1">The sequence shown here is derived from an EMBL/GenBank/DDBJ whole genome shotgun (WGS) entry which is preliminary data.</text>
</comment>
<dbReference type="PIRSF" id="PIRSF017393">
    <property type="entry name" value="MTase_SAV2177"/>
    <property type="match status" value="1"/>
</dbReference>
<dbReference type="EMBL" id="JAMZEB010000002">
    <property type="protein sequence ID" value="MCP2360232.1"/>
    <property type="molecule type" value="Genomic_DNA"/>
</dbReference>
<protein>
    <submittedName>
        <fullName evidence="1">SAM-dependent methyltransferase</fullName>
    </submittedName>
</protein>
<keyword evidence="1" id="KW-0808">Transferase</keyword>
<evidence type="ECO:0000313" key="2">
    <source>
        <dbReference type="Proteomes" id="UP001139648"/>
    </source>
</evidence>
<organism evidence="1 2">
    <name type="scientific">Nonomuraea thailandensis</name>
    <dbReference type="NCBI Taxonomy" id="1188745"/>
    <lineage>
        <taxon>Bacteria</taxon>
        <taxon>Bacillati</taxon>
        <taxon>Actinomycetota</taxon>
        <taxon>Actinomycetes</taxon>
        <taxon>Streptosporangiales</taxon>
        <taxon>Streptosporangiaceae</taxon>
        <taxon>Nonomuraea</taxon>
    </lineage>
</organism>
<sequence>MSAVEPDVPGVDPTVPSVARMYDYYLGGKDHFPSDREAAEKIIAIVPEVRETARDNRAFIGKAVRLMAEQGVRQFLDIGAGLPTQENVHQVAQRIVPDARVVYVDNDPIVLSHARALLADNPHTVAVWGDVTDPAALLRDPEVAAHLDFGRPVGLLMSAVLHFVPGDQQTSDIVKTLRAPLVPGSHLLISHFYTPDTDDPKVKAGQQVYRATRPGALIARSLRQIAAYFDGLSLLEPGLVPVKSWRPDSELDREIAVDLAVPGLVGAVGRLA</sequence>
<dbReference type="SUPFAM" id="SSF53335">
    <property type="entry name" value="S-adenosyl-L-methionine-dependent methyltransferases"/>
    <property type="match status" value="1"/>
</dbReference>
<dbReference type="Pfam" id="PF04672">
    <property type="entry name" value="Methyltransf_19"/>
    <property type="match status" value="1"/>
</dbReference>
<dbReference type="Gene3D" id="3.40.50.150">
    <property type="entry name" value="Vaccinia Virus protein VP39"/>
    <property type="match status" value="1"/>
</dbReference>
<dbReference type="Proteomes" id="UP001139648">
    <property type="component" value="Unassembled WGS sequence"/>
</dbReference>
<keyword evidence="2" id="KW-1185">Reference proteome</keyword>
<proteinExistence type="predicted"/>
<dbReference type="GO" id="GO:0032259">
    <property type="term" value="P:methylation"/>
    <property type="evidence" value="ECO:0007669"/>
    <property type="project" value="UniProtKB-KW"/>
</dbReference>
<evidence type="ECO:0000313" key="1">
    <source>
        <dbReference type="EMBL" id="MCP2360232.1"/>
    </source>
</evidence>
<keyword evidence="1" id="KW-0489">Methyltransferase</keyword>
<dbReference type="GO" id="GO:0008168">
    <property type="term" value="F:methyltransferase activity"/>
    <property type="evidence" value="ECO:0007669"/>
    <property type="project" value="UniProtKB-KW"/>
</dbReference>
<dbReference type="RefSeq" id="WP_253747969.1">
    <property type="nucleotide sequence ID" value="NZ_BAABKA010000066.1"/>
</dbReference>
<accession>A0A9X2K483</accession>
<reference evidence="1" key="1">
    <citation type="submission" date="2022-06" db="EMBL/GenBank/DDBJ databases">
        <title>Sequencing the genomes of 1000 actinobacteria strains.</title>
        <authorList>
            <person name="Klenk H.-P."/>
        </authorList>
    </citation>
    <scope>NUCLEOTIDE SEQUENCE</scope>
    <source>
        <strain evidence="1">DSM 46694</strain>
    </source>
</reference>
<dbReference type="AlphaFoldDB" id="A0A9X2K483"/>
<name>A0A9X2K483_9ACTN</name>
<dbReference type="InterPro" id="IPR029063">
    <property type="entry name" value="SAM-dependent_MTases_sf"/>
</dbReference>
<gene>
    <name evidence="1" type="ORF">HD597_007252</name>
</gene>